<organism evidence="1">
    <name type="scientific">Ignisphaera aggregans</name>
    <dbReference type="NCBI Taxonomy" id="334771"/>
    <lineage>
        <taxon>Archaea</taxon>
        <taxon>Thermoproteota</taxon>
        <taxon>Thermoprotei</taxon>
        <taxon>Desulfurococcales</taxon>
        <taxon>Desulfurococcaceae</taxon>
        <taxon>Ignisphaera</taxon>
    </lineage>
</organism>
<comment type="caution">
    <text evidence="1">The sequence shown here is derived from an EMBL/GenBank/DDBJ whole genome shotgun (WGS) entry which is preliminary data.</text>
</comment>
<evidence type="ECO:0000313" key="1">
    <source>
        <dbReference type="EMBL" id="HFQ78766.1"/>
    </source>
</evidence>
<accession>A0A832AQH9</accession>
<proteinExistence type="predicted"/>
<dbReference type="EMBL" id="DTAU01000065">
    <property type="protein sequence ID" value="HFQ78766.1"/>
    <property type="molecule type" value="Genomic_DNA"/>
</dbReference>
<reference evidence="1" key="1">
    <citation type="journal article" date="2020" name="mSystems">
        <title>Genome- and Community-Level Interaction Insights into Carbon Utilization and Element Cycling Functions of Hydrothermarchaeota in Hydrothermal Sediment.</title>
        <authorList>
            <person name="Zhou Z."/>
            <person name="Liu Y."/>
            <person name="Xu W."/>
            <person name="Pan J."/>
            <person name="Luo Z.H."/>
            <person name="Li M."/>
        </authorList>
    </citation>
    <scope>NUCLEOTIDE SEQUENCE</scope>
    <source>
        <strain evidence="1">SpSt-629</strain>
    </source>
</reference>
<name>A0A832AQH9_9CREN</name>
<protein>
    <submittedName>
        <fullName evidence="1">Uncharacterized protein</fullName>
    </submittedName>
</protein>
<dbReference type="AlphaFoldDB" id="A0A832AQH9"/>
<gene>
    <name evidence="1" type="ORF">ENT99_03565</name>
</gene>
<sequence>MKILDAITIIIQSIYEQVLNCLRYDLHCMDPPIITSGLLDKYGIDKYPKKLSFWKIIDYIISRYNEVVIFRSRFGLFKLYLSHDIEEIYRIENSDIYVDALDCNYIKCTMVPRSHVLRIYLEGIYNERVVLRINIVTLLKLAIVENPYFRECLEDFVSDPMSLTSIMKIVNCSTSIIMKHKNLYNLLFNKHLKTALDVIKYSPLLRKYIEFNGQSIKEDEKSSNQ</sequence>